<dbReference type="PROSITE" id="PS51015">
    <property type="entry name" value="YDG"/>
    <property type="match status" value="1"/>
</dbReference>
<accession>A0AAD5VYE7</accession>
<dbReference type="GO" id="GO:0044027">
    <property type="term" value="P:negative regulation of gene expression via chromosomal CpG island methylation"/>
    <property type="evidence" value="ECO:0007669"/>
    <property type="project" value="TreeGrafter"/>
</dbReference>
<sequence length="134" mass="15310">MVAPRAEDRLGHILLFSMGASEDDLDLGDVIWYTGAGGQTNNYGQSARQDADQSIDHYYNRALKVNYFTRKPVRLVRGFKNRSRWAPSKGFRYDGLYEVVEYKVTTGKSGYQICQFKMQRLPGQPPLDDLPIQN</sequence>
<keyword evidence="5" id="KW-1185">Reference proteome</keyword>
<dbReference type="Gene3D" id="2.30.280.10">
    <property type="entry name" value="SRA-YDG"/>
    <property type="match status" value="1"/>
</dbReference>
<evidence type="ECO:0000256" key="2">
    <source>
        <dbReference type="PROSITE-ProRule" id="PRU00358"/>
    </source>
</evidence>
<dbReference type="InterPro" id="IPR015947">
    <property type="entry name" value="PUA-like_sf"/>
</dbReference>
<organism evidence="4 5">
    <name type="scientific">Leucocoprinus birnbaumii</name>
    <dbReference type="NCBI Taxonomy" id="56174"/>
    <lineage>
        <taxon>Eukaryota</taxon>
        <taxon>Fungi</taxon>
        <taxon>Dikarya</taxon>
        <taxon>Basidiomycota</taxon>
        <taxon>Agaricomycotina</taxon>
        <taxon>Agaricomycetes</taxon>
        <taxon>Agaricomycetidae</taxon>
        <taxon>Agaricales</taxon>
        <taxon>Agaricineae</taxon>
        <taxon>Agaricaceae</taxon>
        <taxon>Leucocoprinus</taxon>
    </lineage>
</organism>
<dbReference type="EMBL" id="JANIEX010000194">
    <property type="protein sequence ID" value="KAJ3571260.1"/>
    <property type="molecule type" value="Genomic_DNA"/>
</dbReference>
<dbReference type="SMART" id="SM00466">
    <property type="entry name" value="SRA"/>
    <property type="match status" value="1"/>
</dbReference>
<dbReference type="GO" id="GO:0016567">
    <property type="term" value="P:protein ubiquitination"/>
    <property type="evidence" value="ECO:0007669"/>
    <property type="project" value="TreeGrafter"/>
</dbReference>
<protein>
    <recommendedName>
        <fullName evidence="3">YDG domain-containing protein</fullName>
    </recommendedName>
</protein>
<keyword evidence="1 2" id="KW-0539">Nucleus</keyword>
<proteinExistence type="predicted"/>
<dbReference type="AlphaFoldDB" id="A0AAD5VYE7"/>
<evidence type="ECO:0000313" key="5">
    <source>
        <dbReference type="Proteomes" id="UP001213000"/>
    </source>
</evidence>
<feature type="domain" description="YDG" evidence="3">
    <location>
        <begin position="1"/>
        <end position="120"/>
    </location>
</feature>
<dbReference type="SUPFAM" id="SSF88697">
    <property type="entry name" value="PUA domain-like"/>
    <property type="match status" value="1"/>
</dbReference>
<comment type="caution">
    <text evidence="4">The sequence shown here is derived from an EMBL/GenBank/DDBJ whole genome shotgun (WGS) entry which is preliminary data.</text>
</comment>
<dbReference type="Pfam" id="PF02182">
    <property type="entry name" value="SAD_SRA"/>
    <property type="match status" value="1"/>
</dbReference>
<reference evidence="4" key="1">
    <citation type="submission" date="2022-07" db="EMBL/GenBank/DDBJ databases">
        <title>Genome Sequence of Leucocoprinus birnbaumii.</title>
        <authorList>
            <person name="Buettner E."/>
        </authorList>
    </citation>
    <scope>NUCLEOTIDE SEQUENCE</scope>
    <source>
        <strain evidence="4">VT141</strain>
    </source>
</reference>
<gene>
    <name evidence="4" type="ORF">NP233_g3872</name>
</gene>
<dbReference type="InterPro" id="IPR003105">
    <property type="entry name" value="SRA_YDG"/>
</dbReference>
<evidence type="ECO:0000256" key="1">
    <source>
        <dbReference type="ARBA" id="ARBA00023242"/>
    </source>
</evidence>
<dbReference type="Proteomes" id="UP001213000">
    <property type="component" value="Unassembled WGS sequence"/>
</dbReference>
<dbReference type="GO" id="GO:0061630">
    <property type="term" value="F:ubiquitin protein ligase activity"/>
    <property type="evidence" value="ECO:0007669"/>
    <property type="project" value="TreeGrafter"/>
</dbReference>
<dbReference type="PANTHER" id="PTHR14140:SF27">
    <property type="entry name" value="OS04G0289800 PROTEIN"/>
    <property type="match status" value="1"/>
</dbReference>
<comment type="subcellular location">
    <subcellularLocation>
        <location evidence="2">Nucleus</location>
    </subcellularLocation>
</comment>
<dbReference type="GO" id="GO:0005634">
    <property type="term" value="C:nucleus"/>
    <property type="evidence" value="ECO:0007669"/>
    <property type="project" value="UniProtKB-SubCell"/>
</dbReference>
<dbReference type="InterPro" id="IPR045134">
    <property type="entry name" value="UHRF1/2-like"/>
</dbReference>
<evidence type="ECO:0000313" key="4">
    <source>
        <dbReference type="EMBL" id="KAJ3571260.1"/>
    </source>
</evidence>
<evidence type="ECO:0000259" key="3">
    <source>
        <dbReference type="PROSITE" id="PS51015"/>
    </source>
</evidence>
<name>A0AAD5VYE7_9AGAR</name>
<dbReference type="InterPro" id="IPR036987">
    <property type="entry name" value="SRA-YDG_sf"/>
</dbReference>
<dbReference type="PANTHER" id="PTHR14140">
    <property type="entry name" value="E3 UBIQUITIN-PROTEIN LIGASE UHRF-RELATED"/>
    <property type="match status" value="1"/>
</dbReference>